<comment type="caution">
    <text evidence="1">The sequence shown here is derived from an EMBL/GenBank/DDBJ whole genome shotgun (WGS) entry which is preliminary data.</text>
</comment>
<sequence length="720" mass="79251">MEPLPQDLDTSIAGGSVPTGQDDPNNTKRACDQCRMRKVRCDKEFPCSNCRTASRTCTSTGIGHRPKEARQRVLISSQYERKIDQLESRLGNIENLLKILIARGATPDEQLHQIVHTPATGTGESSIGTGGSTGELDSSDEETARGGDSGFISQTAIASEFLANAVQHTSLHDASPSVEAAIGNLRQLVELQERRSISHGPRFPLQKPLPPGGLSKLPMPPIEAVVPLLKAVNSGSPTLFAFGMTLVGVADFSSLCRAVYFPTEDFSQAIFAIVNGGLYDLFMEQSCLSTDTAQRDKYRMYAKMAQANFETCLAHLPMFMSAKVENVQALLLGTQYAIDVSRPSVAWHLNTIAAQLCQTGGFHRADIATTEPPRTRQIKAIIFWQVYTWDRGLSLRMGRAPVIHDGDITVPRHLDFKGFPLLDTSSVPRFWLETANLQGRMYTELYSPAALAISPLELARRATELANECRSLVVEVEVSQKEAFAYLKEIKSSALVDIFVQGCEVQFLATLTLVYRAVPAPPGSPSRFSDECLETARRTMIAHKESIAMLKYGDYMKSVYVHRNLMLAPFAPFFVLFCHIVESLSGDDLRMLQEFVASLDALRDASETAEKLCRVFQVFRDVAVVYVEAKSQHQQDQIDIPMGNQLDTYLSQLGFMPMEGQTMPQAVNLGSTNTVMQPGPVSGPTPQMDGWFLGSSNIFGLLEEDLAQIDTMGWMPPGSM</sequence>
<dbReference type="EMBL" id="JANRMS010000550">
    <property type="protein sequence ID" value="KAJ3537941.1"/>
    <property type="molecule type" value="Genomic_DNA"/>
</dbReference>
<organism evidence="1 2">
    <name type="scientific">Fusarium decemcellulare</name>
    <dbReference type="NCBI Taxonomy" id="57161"/>
    <lineage>
        <taxon>Eukaryota</taxon>
        <taxon>Fungi</taxon>
        <taxon>Dikarya</taxon>
        <taxon>Ascomycota</taxon>
        <taxon>Pezizomycotina</taxon>
        <taxon>Sordariomycetes</taxon>
        <taxon>Hypocreomycetidae</taxon>
        <taxon>Hypocreales</taxon>
        <taxon>Nectriaceae</taxon>
        <taxon>Fusarium</taxon>
        <taxon>Fusarium decemcellulare species complex</taxon>
    </lineage>
</organism>
<keyword evidence="2" id="KW-1185">Reference proteome</keyword>
<protein>
    <submittedName>
        <fullName evidence="1">Uncharacterized protein</fullName>
    </submittedName>
</protein>
<accession>A0ACC1SEK2</accession>
<name>A0ACC1SEK2_9HYPO</name>
<proteinExistence type="predicted"/>
<gene>
    <name evidence="1" type="ORF">NM208_g6117</name>
</gene>
<reference evidence="1" key="1">
    <citation type="submission" date="2022-08" db="EMBL/GenBank/DDBJ databases">
        <title>Genome Sequence of Fusarium decemcellulare.</title>
        <authorList>
            <person name="Buettner E."/>
        </authorList>
    </citation>
    <scope>NUCLEOTIDE SEQUENCE</scope>
    <source>
        <strain evidence="1">Babe19</strain>
    </source>
</reference>
<evidence type="ECO:0000313" key="1">
    <source>
        <dbReference type="EMBL" id="KAJ3537941.1"/>
    </source>
</evidence>
<evidence type="ECO:0000313" key="2">
    <source>
        <dbReference type="Proteomes" id="UP001148629"/>
    </source>
</evidence>
<dbReference type="Proteomes" id="UP001148629">
    <property type="component" value="Unassembled WGS sequence"/>
</dbReference>